<protein>
    <submittedName>
        <fullName evidence="4">Gfo/Idh/MocA family oxidoreductase</fullName>
    </submittedName>
</protein>
<dbReference type="Gene3D" id="3.30.360.10">
    <property type="entry name" value="Dihydrodipicolinate Reductase, domain 2"/>
    <property type="match status" value="1"/>
</dbReference>
<gene>
    <name evidence="4" type="ORF">DGQ38_02840</name>
</gene>
<dbReference type="GO" id="GO:0000166">
    <property type="term" value="F:nucleotide binding"/>
    <property type="evidence" value="ECO:0007669"/>
    <property type="project" value="InterPro"/>
</dbReference>
<dbReference type="InterPro" id="IPR055170">
    <property type="entry name" value="GFO_IDH_MocA-like_dom"/>
</dbReference>
<comment type="caution">
    <text evidence="4">The sequence shown here is derived from an EMBL/GenBank/DDBJ whole genome shotgun (WGS) entry which is preliminary data.</text>
</comment>
<evidence type="ECO:0000313" key="4">
    <source>
        <dbReference type="EMBL" id="HCV79965.1"/>
    </source>
</evidence>
<reference evidence="4 5" key="1">
    <citation type="journal article" date="2018" name="Nat. Biotechnol.">
        <title>A standardized bacterial taxonomy based on genome phylogeny substantially revises the tree of life.</title>
        <authorList>
            <person name="Parks D.H."/>
            <person name="Chuvochina M."/>
            <person name="Waite D.W."/>
            <person name="Rinke C."/>
            <person name="Skarshewski A."/>
            <person name="Chaumeil P.A."/>
            <person name="Hugenholtz P."/>
        </authorList>
    </citation>
    <scope>NUCLEOTIDE SEQUENCE [LARGE SCALE GENOMIC DNA]</scope>
    <source>
        <strain evidence="4">UBA9359</strain>
    </source>
</reference>
<dbReference type="RefSeq" id="WP_228252279.1">
    <property type="nucleotide sequence ID" value="NZ_CAJXAW010000173.1"/>
</dbReference>
<feature type="domain" description="GFO/IDH/MocA-like oxidoreductase" evidence="3">
    <location>
        <begin position="177"/>
        <end position="306"/>
    </location>
</feature>
<dbReference type="AlphaFoldDB" id="A0A3D5IVQ8"/>
<evidence type="ECO:0000259" key="3">
    <source>
        <dbReference type="Pfam" id="PF22725"/>
    </source>
</evidence>
<dbReference type="PANTHER" id="PTHR43818">
    <property type="entry name" value="BCDNA.GH03377"/>
    <property type="match status" value="1"/>
</dbReference>
<dbReference type="Pfam" id="PF01408">
    <property type="entry name" value="GFO_IDH_MocA"/>
    <property type="match status" value="1"/>
</dbReference>
<accession>A0A3D5IVQ8</accession>
<proteinExistence type="predicted"/>
<dbReference type="EMBL" id="DPMF01000061">
    <property type="protein sequence ID" value="HCV79965.1"/>
    <property type="molecule type" value="Genomic_DNA"/>
</dbReference>
<keyword evidence="1" id="KW-0732">Signal</keyword>
<dbReference type="InterPro" id="IPR000683">
    <property type="entry name" value="Gfo/Idh/MocA-like_OxRdtase_N"/>
</dbReference>
<evidence type="ECO:0000259" key="2">
    <source>
        <dbReference type="Pfam" id="PF01408"/>
    </source>
</evidence>
<evidence type="ECO:0000313" key="5">
    <source>
        <dbReference type="Proteomes" id="UP000264330"/>
    </source>
</evidence>
<dbReference type="Pfam" id="PF22725">
    <property type="entry name" value="GFO_IDH_MocA_C3"/>
    <property type="match status" value="1"/>
</dbReference>
<feature type="domain" description="Gfo/Idh/MocA-like oxidoreductase N-terminal" evidence="2">
    <location>
        <begin position="47"/>
        <end position="167"/>
    </location>
</feature>
<dbReference type="InterPro" id="IPR050463">
    <property type="entry name" value="Gfo/Idh/MocA_oxidrdct_glycsds"/>
</dbReference>
<dbReference type="Proteomes" id="UP000264330">
    <property type="component" value="Unassembled WGS sequence"/>
</dbReference>
<dbReference type="PANTHER" id="PTHR43818:SF12">
    <property type="entry name" value="NADH-DEPENDENT DEHYDROGENASE-RELATED"/>
    <property type="match status" value="1"/>
</dbReference>
<feature type="chain" id="PRO_5017816756" evidence="1">
    <location>
        <begin position="30"/>
        <end position="410"/>
    </location>
</feature>
<dbReference type="SUPFAM" id="SSF55347">
    <property type="entry name" value="Glyceraldehyde-3-phosphate dehydrogenase-like, C-terminal domain"/>
    <property type="match status" value="1"/>
</dbReference>
<organism evidence="4 5">
    <name type="scientific">Zunongwangia profunda</name>
    <dbReference type="NCBI Taxonomy" id="398743"/>
    <lineage>
        <taxon>Bacteria</taxon>
        <taxon>Pseudomonadati</taxon>
        <taxon>Bacteroidota</taxon>
        <taxon>Flavobacteriia</taxon>
        <taxon>Flavobacteriales</taxon>
        <taxon>Flavobacteriaceae</taxon>
        <taxon>Zunongwangia</taxon>
    </lineage>
</organism>
<dbReference type="InterPro" id="IPR036291">
    <property type="entry name" value="NAD(P)-bd_dom_sf"/>
</dbReference>
<name>A0A3D5IVQ8_9FLAO</name>
<feature type="signal peptide" evidence="1">
    <location>
        <begin position="1"/>
        <end position="29"/>
    </location>
</feature>
<evidence type="ECO:0000256" key="1">
    <source>
        <dbReference type="SAM" id="SignalP"/>
    </source>
</evidence>
<sequence>MKKNMMKNDMMKRRSFVKRSSLGALGAMAAMSVPSLNTLSFSKNDSINIGVIGTGDRGGGLIPVIDEIPNLNLIACCDILPFRLERGVSRASGKIKGYSDYRKMLDNKDIDAVLVATPFSTHSAIEIDALDAGKHIYGEKTTAKGYKGIKKLNNKKKESKTIFQTGHQYHSSRLYTHVVDLIKKGKVGNITAFECQWNRHGNWRRPVPDPGLERLINWRMYREYSGGLVAELCSHQIDFVNWVMDAVPEQVMGVGGIDYWKDGRETYDNIHLIYSYPKGVKAKFTCLTSNALNDYQIKVLGDKGTIILDYENAWFYPEGDYEDRELGEVDGVSGATMQWEKGKGMPIKIEHTHSSKQALMDFSDSVLNNTQPKSDFVTGAKAAIAVQMGLDAMYNNEIVKWKKDFKDLYS</sequence>
<dbReference type="SUPFAM" id="SSF51735">
    <property type="entry name" value="NAD(P)-binding Rossmann-fold domains"/>
    <property type="match status" value="1"/>
</dbReference>
<dbReference type="Gene3D" id="3.40.50.720">
    <property type="entry name" value="NAD(P)-binding Rossmann-like Domain"/>
    <property type="match status" value="1"/>
</dbReference>